<dbReference type="Proteomes" id="UP000477156">
    <property type="component" value="Unassembled WGS sequence"/>
</dbReference>
<feature type="transmembrane region" description="Helical" evidence="7">
    <location>
        <begin position="141"/>
        <end position="158"/>
    </location>
</feature>
<evidence type="ECO:0000256" key="7">
    <source>
        <dbReference type="SAM" id="Phobius"/>
    </source>
</evidence>
<dbReference type="EMBL" id="WWVF01000044">
    <property type="protein sequence ID" value="MZS90645.1"/>
    <property type="molecule type" value="Genomic_DNA"/>
</dbReference>
<comment type="subcellular location">
    <subcellularLocation>
        <location evidence="1">Cell membrane</location>
        <topology evidence="1">Multi-pass membrane protein</topology>
    </subcellularLocation>
</comment>
<evidence type="ECO:0000256" key="2">
    <source>
        <dbReference type="ARBA" id="ARBA00022475"/>
    </source>
</evidence>
<evidence type="ECO:0000259" key="8">
    <source>
        <dbReference type="Pfam" id="PF06738"/>
    </source>
</evidence>
<feature type="domain" description="Threonine/serine exporter-like N-terminal" evidence="8">
    <location>
        <begin position="10"/>
        <end position="247"/>
    </location>
</feature>
<evidence type="ECO:0000313" key="12">
    <source>
        <dbReference type="Proteomes" id="UP000477156"/>
    </source>
</evidence>
<dbReference type="InterPro" id="IPR050539">
    <property type="entry name" value="ThrE_Dicarb/AminoAcid_Exp"/>
</dbReference>
<reference evidence="10 12" key="2">
    <citation type="journal article" date="2019" name="Nat. Med.">
        <title>A library of human gut bacterial isolates paired with longitudinal multiomics data enables mechanistic microbiome research.</title>
        <authorList>
            <person name="Poyet M."/>
            <person name="Groussin M."/>
            <person name="Gibbons S.M."/>
            <person name="Avila-Pacheco J."/>
            <person name="Jiang X."/>
            <person name="Kearney S.M."/>
            <person name="Perrotta A.R."/>
            <person name="Berdy B."/>
            <person name="Zhao S."/>
            <person name="Lieberman T.D."/>
            <person name="Swanson P.K."/>
            <person name="Smith M."/>
            <person name="Roesemann S."/>
            <person name="Alexander J.E."/>
            <person name="Rich S.A."/>
            <person name="Livny J."/>
            <person name="Vlamakis H."/>
            <person name="Clish C."/>
            <person name="Bullock K."/>
            <person name="Deik A."/>
            <person name="Scott J."/>
            <person name="Pierce K.A."/>
            <person name="Xavier R.J."/>
            <person name="Alm E.J."/>
        </authorList>
    </citation>
    <scope>NUCLEOTIDE SEQUENCE [LARGE SCALE GENOMIC DNA]</scope>
    <source>
        <strain evidence="10 12">BIOML-A12</strain>
    </source>
</reference>
<sequence>MQTSKDFLHIFLDMGDALLNSGAEIFRVEDTLNRMGYACGAAQMNVFVITSSIVITMEFPEEGARTQTRRIRESGGNDFTKLEQLNDLSRRFCNHPVPAAELRKEFDKININKTKPLWKLLGSLLAACSFAFFYGGSIPDAVAAGFGAVLIWGLQQYLRPVCMNEVTFQFVASFFTGCAICGLTLLCPFLRMDKIMIGDIMLLIPGLMSTNAIRDVLIGDTLSGIIRLIAALLLAAALALGFMGAIILFGRFGL</sequence>
<name>A0A174GVX0_9FIRM</name>
<evidence type="ECO:0000256" key="5">
    <source>
        <dbReference type="ARBA" id="ARBA00023136"/>
    </source>
</evidence>
<keyword evidence="3 7" id="KW-0812">Transmembrane</keyword>
<comment type="similarity">
    <text evidence="6">Belongs to the ThrE exporter (TC 2.A.79) family.</text>
</comment>
<dbReference type="GO" id="GO:0022857">
    <property type="term" value="F:transmembrane transporter activity"/>
    <property type="evidence" value="ECO:0007669"/>
    <property type="project" value="InterPro"/>
</dbReference>
<dbReference type="AlphaFoldDB" id="A0A174GVX0"/>
<evidence type="ECO:0000256" key="1">
    <source>
        <dbReference type="ARBA" id="ARBA00004651"/>
    </source>
</evidence>
<keyword evidence="4 7" id="KW-1133">Transmembrane helix</keyword>
<keyword evidence="2" id="KW-1003">Cell membrane</keyword>
<protein>
    <submittedName>
        <fullName evidence="9">Inner membrane protein YjjP</fullName>
    </submittedName>
    <submittedName>
        <fullName evidence="10">Threonine/serine exporter family protein</fullName>
    </submittedName>
</protein>
<dbReference type="EMBL" id="CYZN01000035">
    <property type="protein sequence ID" value="CUO64990.1"/>
    <property type="molecule type" value="Genomic_DNA"/>
</dbReference>
<evidence type="ECO:0000313" key="10">
    <source>
        <dbReference type="EMBL" id="MZS90645.1"/>
    </source>
</evidence>
<feature type="transmembrane region" description="Helical" evidence="7">
    <location>
        <begin position="195"/>
        <end position="213"/>
    </location>
</feature>
<dbReference type="GO" id="GO:0005886">
    <property type="term" value="C:plasma membrane"/>
    <property type="evidence" value="ECO:0007669"/>
    <property type="project" value="UniProtKB-SubCell"/>
</dbReference>
<organism evidence="9 11">
    <name type="scientific">Blautia wexlerae</name>
    <dbReference type="NCBI Taxonomy" id="418240"/>
    <lineage>
        <taxon>Bacteria</taxon>
        <taxon>Bacillati</taxon>
        <taxon>Bacillota</taxon>
        <taxon>Clostridia</taxon>
        <taxon>Lachnospirales</taxon>
        <taxon>Lachnospiraceae</taxon>
        <taxon>Blautia</taxon>
    </lineage>
</organism>
<feature type="transmembrane region" description="Helical" evidence="7">
    <location>
        <begin position="225"/>
        <end position="249"/>
    </location>
</feature>
<evidence type="ECO:0000256" key="3">
    <source>
        <dbReference type="ARBA" id="ARBA00022692"/>
    </source>
</evidence>
<dbReference type="InterPro" id="IPR010619">
    <property type="entry name" value="ThrE-like_N"/>
</dbReference>
<evidence type="ECO:0000313" key="9">
    <source>
        <dbReference type="EMBL" id="CUO64990.1"/>
    </source>
</evidence>
<proteinExistence type="inferred from homology"/>
<keyword evidence="5 7" id="KW-0472">Membrane</keyword>
<evidence type="ECO:0000313" key="11">
    <source>
        <dbReference type="Proteomes" id="UP000095431"/>
    </source>
</evidence>
<evidence type="ECO:0000256" key="4">
    <source>
        <dbReference type="ARBA" id="ARBA00022989"/>
    </source>
</evidence>
<dbReference type="GO" id="GO:0015744">
    <property type="term" value="P:succinate transport"/>
    <property type="evidence" value="ECO:0007669"/>
    <property type="project" value="TreeGrafter"/>
</dbReference>
<dbReference type="PANTHER" id="PTHR34390:SF2">
    <property type="entry name" value="SUCCINATE TRANSPORTER SUBUNIT YJJP-RELATED"/>
    <property type="match status" value="1"/>
</dbReference>
<reference evidence="9 11" key="1">
    <citation type="submission" date="2015-09" db="EMBL/GenBank/DDBJ databases">
        <authorList>
            <consortium name="Pathogen Informatics"/>
        </authorList>
    </citation>
    <scope>NUCLEOTIDE SEQUENCE [LARGE SCALE GENOMIC DNA]</scope>
    <source>
        <strain evidence="9 11">2789STDY5834863</strain>
    </source>
</reference>
<dbReference type="eggNOG" id="COG2966">
    <property type="taxonomic scope" value="Bacteria"/>
</dbReference>
<gene>
    <name evidence="9" type="primary">yjjP</name>
    <name evidence="9" type="ORF">ERS852478_03455</name>
    <name evidence="10" type="ORF">GT712_16655</name>
</gene>
<dbReference type="RefSeq" id="WP_055053850.1">
    <property type="nucleotide sequence ID" value="NZ_BTHH01000037.1"/>
</dbReference>
<evidence type="ECO:0000256" key="6">
    <source>
        <dbReference type="ARBA" id="ARBA00034125"/>
    </source>
</evidence>
<feature type="transmembrane region" description="Helical" evidence="7">
    <location>
        <begin position="170"/>
        <end position="189"/>
    </location>
</feature>
<dbReference type="Pfam" id="PF06738">
    <property type="entry name" value="ThrE"/>
    <property type="match status" value="1"/>
</dbReference>
<dbReference type="Proteomes" id="UP000095431">
    <property type="component" value="Unassembled WGS sequence"/>
</dbReference>
<dbReference type="PANTHER" id="PTHR34390">
    <property type="entry name" value="UPF0442 PROTEIN YJJB-RELATED"/>
    <property type="match status" value="1"/>
</dbReference>
<accession>A0A174GVX0</accession>